<dbReference type="Pfam" id="PF22769">
    <property type="entry name" value="DCD"/>
    <property type="match status" value="1"/>
</dbReference>
<dbReference type="PANTHER" id="PTHR42680">
    <property type="entry name" value="DCTP DEAMINASE"/>
    <property type="match status" value="1"/>
</dbReference>
<dbReference type="CDD" id="cd07557">
    <property type="entry name" value="trimeric_dUTPase"/>
    <property type="match status" value="1"/>
</dbReference>
<feature type="transmembrane region" description="Helical" evidence="3">
    <location>
        <begin position="184"/>
        <end position="204"/>
    </location>
</feature>
<reference evidence="4 5" key="1">
    <citation type="submission" date="2018-08" db="EMBL/GenBank/DDBJ databases">
        <title>A genome reference for cultivated species of the human gut microbiota.</title>
        <authorList>
            <person name="Zou Y."/>
            <person name="Xue W."/>
            <person name="Luo G."/>
        </authorList>
    </citation>
    <scope>NUCLEOTIDE SEQUENCE [LARGE SCALE GENOMIC DNA]</scope>
    <source>
        <strain evidence="4 5">AM32-8LB</strain>
    </source>
</reference>
<dbReference type="RefSeq" id="WP_118093774.1">
    <property type="nucleotide sequence ID" value="NZ_QSIQ01000045.1"/>
</dbReference>
<dbReference type="InterPro" id="IPR036157">
    <property type="entry name" value="dUTPase-like_sf"/>
</dbReference>
<dbReference type="GO" id="GO:0006229">
    <property type="term" value="P:dUTP biosynthetic process"/>
    <property type="evidence" value="ECO:0007669"/>
    <property type="project" value="InterPro"/>
</dbReference>
<keyword evidence="2" id="KW-0546">Nucleotide metabolism</keyword>
<keyword evidence="1" id="KW-0378">Hydrolase</keyword>
<keyword evidence="3" id="KW-1133">Transmembrane helix</keyword>
<dbReference type="InterPro" id="IPR033704">
    <property type="entry name" value="dUTPase_trimeric"/>
</dbReference>
<keyword evidence="3" id="KW-0812">Transmembrane</keyword>
<dbReference type="GO" id="GO:0008829">
    <property type="term" value="F:dCTP deaminase activity"/>
    <property type="evidence" value="ECO:0007669"/>
    <property type="project" value="InterPro"/>
</dbReference>
<dbReference type="InterPro" id="IPR011962">
    <property type="entry name" value="dCTP_deaminase"/>
</dbReference>
<dbReference type="SUPFAM" id="SSF51283">
    <property type="entry name" value="dUTPase-like"/>
    <property type="match status" value="1"/>
</dbReference>
<evidence type="ECO:0000256" key="2">
    <source>
        <dbReference type="ARBA" id="ARBA00023080"/>
    </source>
</evidence>
<accession>A0A396AB71</accession>
<gene>
    <name evidence="4" type="ORF">DW813_16205</name>
</gene>
<organism evidence="4 5">
    <name type="scientific">Roseburia inulinivorans</name>
    <dbReference type="NCBI Taxonomy" id="360807"/>
    <lineage>
        <taxon>Bacteria</taxon>
        <taxon>Bacillati</taxon>
        <taxon>Bacillota</taxon>
        <taxon>Clostridia</taxon>
        <taxon>Lachnospirales</taxon>
        <taxon>Lachnospiraceae</taxon>
        <taxon>Roseburia</taxon>
    </lineage>
</organism>
<dbReference type="EMBL" id="QSIQ01000045">
    <property type="protein sequence ID" value="RHC98461.1"/>
    <property type="molecule type" value="Genomic_DNA"/>
</dbReference>
<feature type="transmembrane region" description="Helical" evidence="3">
    <location>
        <begin position="216"/>
        <end position="241"/>
    </location>
</feature>
<sequence length="272" mass="30821">MILVDKDIKQYVDSQQLIVSGFKEKNLNGISYDLTMDVMCDEEGKEHREYDLKPGETVFVKTQEKISIPENIVGRIAEKNSRMRQGLVVDGPHYQPGHVTYVFLRVTNISENLLVLTHDMKIAQIMFEQLTQVPAMPYSAQVGASYQNEVSYKGLGNYKEEYEKQTKREIQHAKESIEDLSQKIYANVLTLMGVLVAIFAMISINYQAFTNAKISMAYVLVMNLSMTLCIVVMLGLILIFVNKAKNKKFLWLYICILAVLAIATIGVCIAMI</sequence>
<dbReference type="Gene3D" id="2.70.40.10">
    <property type="match status" value="1"/>
</dbReference>
<dbReference type="AlphaFoldDB" id="A0A396AB71"/>
<protein>
    <submittedName>
        <fullName evidence="4">Uncharacterized protein</fullName>
    </submittedName>
</protein>
<feature type="transmembrane region" description="Helical" evidence="3">
    <location>
        <begin position="250"/>
        <end position="271"/>
    </location>
</feature>
<evidence type="ECO:0000313" key="4">
    <source>
        <dbReference type="EMBL" id="RHC98461.1"/>
    </source>
</evidence>
<comment type="caution">
    <text evidence="4">The sequence shown here is derived from an EMBL/GenBank/DDBJ whole genome shotgun (WGS) entry which is preliminary data.</text>
</comment>
<evidence type="ECO:0000256" key="1">
    <source>
        <dbReference type="ARBA" id="ARBA00022801"/>
    </source>
</evidence>
<dbReference type="Proteomes" id="UP000266391">
    <property type="component" value="Unassembled WGS sequence"/>
</dbReference>
<keyword evidence="3" id="KW-0472">Membrane</keyword>
<name>A0A396AB71_9FIRM</name>
<dbReference type="PANTHER" id="PTHR42680:SF3">
    <property type="entry name" value="DCTP DEAMINASE"/>
    <property type="match status" value="1"/>
</dbReference>
<evidence type="ECO:0000256" key="3">
    <source>
        <dbReference type="SAM" id="Phobius"/>
    </source>
</evidence>
<proteinExistence type="predicted"/>
<evidence type="ECO:0000313" key="5">
    <source>
        <dbReference type="Proteomes" id="UP000266391"/>
    </source>
</evidence>